<keyword evidence="1" id="KW-0472">Membrane</keyword>
<dbReference type="PANTHER" id="PTHR31302">
    <property type="entry name" value="TRANSMEMBRANE PROTEIN WITH METALLOPHOSPHOESTERASE DOMAIN-RELATED"/>
    <property type="match status" value="1"/>
</dbReference>
<dbReference type="Proteomes" id="UP000095563">
    <property type="component" value="Unassembled WGS sequence"/>
</dbReference>
<dbReference type="PANTHER" id="PTHR31302:SF0">
    <property type="entry name" value="TRANSMEMBRANE PROTEIN WITH METALLOPHOSPHOESTERASE DOMAIN"/>
    <property type="match status" value="1"/>
</dbReference>
<dbReference type="InterPro" id="IPR029052">
    <property type="entry name" value="Metallo-depent_PP-like"/>
</dbReference>
<gene>
    <name evidence="3" type="ORF">ERS852568_02828</name>
</gene>
<sequence length="370" mass="41172">MKYVGIIVVSLLYGLMNLYVGRRISNCIVSNTNSTIAIFVSIVMGLLTLSTLVTYGMPYNVGSIVGTLGSYWMGISLMLVVSFAGIGALGRILNRLNIANISKKHVTIISLVLVTVITVYGAYNTSKVALTSYDVNIGKYNKGESIKIIAISDLHLGYINNNKKLQESVNRINDINPDLVVILGDLFDSNFLAIQNNEETLEILNSIKSTYGTYLCWGNHDAGSNFAQMKEFIMKSNIKVLEDEVIDIDNKVLLAGRLDSSPIGYQGEKTRATSLQIDKFNKDKPIIVLDHQPSNIDEYIGKYDLMLSGHTHKGQVYPLNYITQRIFRIDYGYDIFEENTHAIVTSGLGTWGPPIRIGTRNEIVEINFNY</sequence>
<feature type="transmembrane region" description="Helical" evidence="1">
    <location>
        <begin position="105"/>
        <end position="123"/>
    </location>
</feature>
<dbReference type="SUPFAM" id="SSF56300">
    <property type="entry name" value="Metallo-dependent phosphatases"/>
    <property type="match status" value="1"/>
</dbReference>
<dbReference type="EC" id="3.1.-.-" evidence="3"/>
<keyword evidence="3" id="KW-0378">Hydrolase</keyword>
<dbReference type="Pfam" id="PF00149">
    <property type="entry name" value="Metallophos"/>
    <property type="match status" value="1"/>
</dbReference>
<feature type="transmembrane region" description="Helical" evidence="1">
    <location>
        <begin position="36"/>
        <end position="57"/>
    </location>
</feature>
<keyword evidence="1" id="KW-1133">Transmembrane helix</keyword>
<dbReference type="RefSeq" id="WP_055208907.1">
    <property type="nucleotide sequence ID" value="NZ_CZBO01000010.1"/>
</dbReference>
<feature type="transmembrane region" description="Helical" evidence="1">
    <location>
        <begin position="6"/>
        <end position="24"/>
    </location>
</feature>
<feature type="domain" description="Calcineurin-like phosphoesterase" evidence="2">
    <location>
        <begin position="146"/>
        <end position="313"/>
    </location>
</feature>
<accession>A0A174VIL8</accession>
<evidence type="ECO:0000313" key="4">
    <source>
        <dbReference type="Proteomes" id="UP000095563"/>
    </source>
</evidence>
<evidence type="ECO:0000313" key="3">
    <source>
        <dbReference type="EMBL" id="CUQ31885.1"/>
    </source>
</evidence>
<dbReference type="Gene3D" id="3.60.21.10">
    <property type="match status" value="1"/>
</dbReference>
<reference evidence="3 4" key="1">
    <citation type="submission" date="2015-09" db="EMBL/GenBank/DDBJ databases">
        <authorList>
            <consortium name="Pathogen Informatics"/>
        </authorList>
    </citation>
    <scope>NUCLEOTIDE SEQUENCE [LARGE SCALE GENOMIC DNA]</scope>
    <source>
        <strain evidence="3 4">2789STDY5834956</strain>
    </source>
</reference>
<dbReference type="EMBL" id="CZBO01000010">
    <property type="protein sequence ID" value="CUQ31885.1"/>
    <property type="molecule type" value="Genomic_DNA"/>
</dbReference>
<evidence type="ECO:0000259" key="2">
    <source>
        <dbReference type="Pfam" id="PF00149"/>
    </source>
</evidence>
<dbReference type="AlphaFoldDB" id="A0A174VIL8"/>
<proteinExistence type="predicted"/>
<dbReference type="CDD" id="cd07385">
    <property type="entry name" value="MPP_YkuE_C"/>
    <property type="match status" value="1"/>
</dbReference>
<name>A0A174VIL8_9CLOT</name>
<dbReference type="GO" id="GO:0016787">
    <property type="term" value="F:hydrolase activity"/>
    <property type="evidence" value="ECO:0007669"/>
    <property type="project" value="UniProtKB-KW"/>
</dbReference>
<dbReference type="InterPro" id="IPR051158">
    <property type="entry name" value="Metallophosphoesterase_sf"/>
</dbReference>
<feature type="transmembrane region" description="Helical" evidence="1">
    <location>
        <begin position="69"/>
        <end position="93"/>
    </location>
</feature>
<organism evidence="3 4">
    <name type="scientific">Clostridium baratii</name>
    <dbReference type="NCBI Taxonomy" id="1561"/>
    <lineage>
        <taxon>Bacteria</taxon>
        <taxon>Bacillati</taxon>
        <taxon>Bacillota</taxon>
        <taxon>Clostridia</taxon>
        <taxon>Eubacteriales</taxon>
        <taxon>Clostridiaceae</taxon>
        <taxon>Clostridium</taxon>
    </lineage>
</organism>
<keyword evidence="1" id="KW-0812">Transmembrane</keyword>
<evidence type="ECO:0000256" key="1">
    <source>
        <dbReference type="SAM" id="Phobius"/>
    </source>
</evidence>
<protein>
    <submittedName>
        <fullName evidence="3">Ser/Thr phosphatase family protein</fullName>
        <ecNumber evidence="3">3.1.-.-</ecNumber>
    </submittedName>
</protein>
<dbReference type="InterPro" id="IPR004843">
    <property type="entry name" value="Calcineurin-like_PHP"/>
</dbReference>